<dbReference type="HOGENOM" id="CLU_003041_1_0_1"/>
<dbReference type="CDD" id="cd18787">
    <property type="entry name" value="SF2_C_DEAD"/>
    <property type="match status" value="1"/>
</dbReference>
<dbReference type="Gene3D" id="3.40.50.300">
    <property type="entry name" value="P-loop containing nucleotide triphosphate hydrolases"/>
    <property type="match status" value="2"/>
</dbReference>
<evidence type="ECO:0000256" key="1">
    <source>
        <dbReference type="ARBA" id="ARBA00012552"/>
    </source>
</evidence>
<dbReference type="GO" id="GO:0003724">
    <property type="term" value="F:RNA helicase activity"/>
    <property type="evidence" value="ECO:0007669"/>
    <property type="project" value="UniProtKB-EC"/>
</dbReference>
<dbReference type="InterPro" id="IPR000629">
    <property type="entry name" value="RNA-helicase_DEAD-box_CS"/>
</dbReference>
<keyword evidence="14" id="KW-1185">Reference proteome</keyword>
<evidence type="ECO:0000256" key="6">
    <source>
        <dbReference type="ARBA" id="ARBA00022884"/>
    </source>
</evidence>
<evidence type="ECO:0000256" key="2">
    <source>
        <dbReference type="ARBA" id="ARBA00022741"/>
    </source>
</evidence>
<evidence type="ECO:0000256" key="8">
    <source>
        <dbReference type="PROSITE-ProRule" id="PRU00552"/>
    </source>
</evidence>
<dbReference type="RefSeq" id="XP_052904315.1">
    <property type="nucleotide sequence ID" value="XM_053049365.1"/>
</dbReference>
<dbReference type="CDD" id="cd00268">
    <property type="entry name" value="DEADc"/>
    <property type="match status" value="1"/>
</dbReference>
<dbReference type="GO" id="GO:0016787">
    <property type="term" value="F:hydrolase activity"/>
    <property type="evidence" value="ECO:0007669"/>
    <property type="project" value="UniProtKB-KW"/>
</dbReference>
<accession>A0A086J0U2</accession>
<keyword evidence="2 9" id="KW-0547">Nucleotide-binding</keyword>
<dbReference type="Proteomes" id="UP000054524">
    <property type="component" value="Unassembled WGS sequence"/>
</dbReference>
<comment type="similarity">
    <text evidence="9">Belongs to the DEAD box helicase family.</text>
</comment>
<dbReference type="SMART" id="SM00490">
    <property type="entry name" value="HELICc"/>
    <property type="match status" value="1"/>
</dbReference>
<proteinExistence type="inferred from homology"/>
<evidence type="ECO:0000256" key="9">
    <source>
        <dbReference type="RuleBase" id="RU000492"/>
    </source>
</evidence>
<dbReference type="PANTHER" id="PTHR47959">
    <property type="entry name" value="ATP-DEPENDENT RNA HELICASE RHLE-RELATED"/>
    <property type="match status" value="1"/>
</dbReference>
<keyword evidence="5 9" id="KW-0067">ATP-binding</keyword>
<evidence type="ECO:0000259" key="11">
    <source>
        <dbReference type="PROSITE" id="PS51194"/>
    </source>
</evidence>
<feature type="domain" description="Helicase C-terminal" evidence="11">
    <location>
        <begin position="262"/>
        <end position="399"/>
    </location>
</feature>
<dbReference type="EC" id="3.6.4.13" evidence="1"/>
<dbReference type="SMART" id="SM00487">
    <property type="entry name" value="DEXDc"/>
    <property type="match status" value="1"/>
</dbReference>
<evidence type="ECO:0000313" key="13">
    <source>
        <dbReference type="EMBL" id="KFG25760.1"/>
    </source>
</evidence>
<keyword evidence="4 9" id="KW-0347">Helicase</keyword>
<dbReference type="EMBL" id="AKIJ01000004">
    <property type="protein sequence ID" value="KFG25760.1"/>
    <property type="molecule type" value="Genomic_DNA"/>
</dbReference>
<feature type="short sequence motif" description="Q motif" evidence="8">
    <location>
        <begin position="5"/>
        <end position="33"/>
    </location>
</feature>
<dbReference type="InterPro" id="IPR011545">
    <property type="entry name" value="DEAD/DEAH_box_helicase_dom"/>
</dbReference>
<evidence type="ECO:0000256" key="5">
    <source>
        <dbReference type="ARBA" id="ARBA00022840"/>
    </source>
</evidence>
<feature type="domain" description="DEAD-box RNA helicase Q" evidence="12">
    <location>
        <begin position="5"/>
        <end position="33"/>
    </location>
</feature>
<name>A0A086J0U2_NEMA1</name>
<dbReference type="InterPro" id="IPR001650">
    <property type="entry name" value="Helicase_C-like"/>
</dbReference>
<dbReference type="InterPro" id="IPR014001">
    <property type="entry name" value="Helicase_ATP-bd"/>
</dbReference>
<dbReference type="InterPro" id="IPR050079">
    <property type="entry name" value="DEAD_box_RNA_helicase"/>
</dbReference>
<comment type="caution">
    <text evidence="13">The sequence shown here is derived from an EMBL/GenBank/DDBJ whole genome shotgun (WGS) entry which is preliminary data.</text>
</comment>
<dbReference type="PANTHER" id="PTHR47959:SF1">
    <property type="entry name" value="ATP-DEPENDENT RNA HELICASE DBPA"/>
    <property type="match status" value="1"/>
</dbReference>
<dbReference type="GeneID" id="77676717"/>
<evidence type="ECO:0000256" key="3">
    <source>
        <dbReference type="ARBA" id="ARBA00022801"/>
    </source>
</evidence>
<organism evidence="13 14">
    <name type="scientific">Nematocida ausubeli (strain ATCC PRA-371 / ERTm2)</name>
    <name type="common">Nematode killer fungus</name>
    <dbReference type="NCBI Taxonomy" id="1913371"/>
    <lineage>
        <taxon>Eukaryota</taxon>
        <taxon>Fungi</taxon>
        <taxon>Fungi incertae sedis</taxon>
        <taxon>Microsporidia</taxon>
        <taxon>Nematocida</taxon>
    </lineage>
</organism>
<dbReference type="InterPro" id="IPR014014">
    <property type="entry name" value="RNA_helicase_DEAD_Q_motif"/>
</dbReference>
<dbReference type="InterPro" id="IPR044742">
    <property type="entry name" value="DEAD/DEAH_RhlB"/>
</dbReference>
<dbReference type="Pfam" id="PF00271">
    <property type="entry name" value="Helicase_C"/>
    <property type="match status" value="1"/>
</dbReference>
<dbReference type="PROSITE" id="PS51192">
    <property type="entry name" value="HELICASE_ATP_BIND_1"/>
    <property type="match status" value="1"/>
</dbReference>
<dbReference type="GO" id="GO:0005829">
    <property type="term" value="C:cytosol"/>
    <property type="evidence" value="ECO:0007669"/>
    <property type="project" value="TreeGrafter"/>
</dbReference>
<gene>
    <name evidence="13" type="ORF">NESG_01744</name>
</gene>
<evidence type="ECO:0000313" key="14">
    <source>
        <dbReference type="Proteomes" id="UP000054524"/>
    </source>
</evidence>
<comment type="catalytic activity">
    <reaction evidence="7">
        <text>ATP + H2O = ADP + phosphate + H(+)</text>
        <dbReference type="Rhea" id="RHEA:13065"/>
        <dbReference type="ChEBI" id="CHEBI:15377"/>
        <dbReference type="ChEBI" id="CHEBI:15378"/>
        <dbReference type="ChEBI" id="CHEBI:30616"/>
        <dbReference type="ChEBI" id="CHEBI:43474"/>
        <dbReference type="ChEBI" id="CHEBI:456216"/>
        <dbReference type="EC" id="3.6.4.13"/>
    </reaction>
</comment>
<evidence type="ECO:0000256" key="4">
    <source>
        <dbReference type="ARBA" id="ARBA00022806"/>
    </source>
</evidence>
<protein>
    <recommendedName>
        <fullName evidence="1">RNA helicase</fullName>
        <ecNumber evidence="1">3.6.4.13</ecNumber>
    </recommendedName>
</protein>
<dbReference type="PROSITE" id="PS51194">
    <property type="entry name" value="HELICASE_CTER"/>
    <property type="match status" value="1"/>
</dbReference>
<evidence type="ECO:0000259" key="12">
    <source>
        <dbReference type="PROSITE" id="PS51195"/>
    </source>
</evidence>
<dbReference type="GO" id="GO:0005524">
    <property type="term" value="F:ATP binding"/>
    <property type="evidence" value="ECO:0007669"/>
    <property type="project" value="UniProtKB-KW"/>
</dbReference>
<dbReference type="Pfam" id="PF00270">
    <property type="entry name" value="DEAD"/>
    <property type="match status" value="1"/>
</dbReference>
<dbReference type="SUPFAM" id="SSF52540">
    <property type="entry name" value="P-loop containing nucleoside triphosphate hydrolases"/>
    <property type="match status" value="1"/>
</dbReference>
<dbReference type="PROSITE" id="PS51195">
    <property type="entry name" value="Q_MOTIF"/>
    <property type="match status" value="1"/>
</dbReference>
<dbReference type="GO" id="GO:0003723">
    <property type="term" value="F:RNA binding"/>
    <property type="evidence" value="ECO:0007669"/>
    <property type="project" value="UniProtKB-KW"/>
</dbReference>
<evidence type="ECO:0000259" key="10">
    <source>
        <dbReference type="PROSITE" id="PS51192"/>
    </source>
</evidence>
<evidence type="ECO:0000256" key="7">
    <source>
        <dbReference type="ARBA" id="ARBA00047984"/>
    </source>
</evidence>
<dbReference type="PROSITE" id="PS00039">
    <property type="entry name" value="DEAD_ATP_HELICASE"/>
    <property type="match status" value="1"/>
</dbReference>
<dbReference type="InterPro" id="IPR027417">
    <property type="entry name" value="P-loop_NTPase"/>
</dbReference>
<keyword evidence="6" id="KW-0694">RNA-binding</keyword>
<dbReference type="AlphaFoldDB" id="A0A086J0U2"/>
<reference evidence="13 14" key="1">
    <citation type="journal article" date="2014" name="Genome Announc.">
        <title>Genome Sequence of the Microsporidian Species Nematocida sp1 Strain ERTm6 (ATCC PRA-372).</title>
        <authorList>
            <person name="Bakowski M.A."/>
            <person name="Priest M."/>
            <person name="Young S."/>
            <person name="Cuomo C.A."/>
            <person name="Troemel E.R."/>
        </authorList>
    </citation>
    <scope>NUCLEOTIDE SEQUENCE [LARGE SCALE GENOMIC DNA]</scope>
    <source>
        <strain evidence="13 14">ERTm6</strain>
    </source>
</reference>
<sequence length="399" mass="43527">MKIFSAFEELGLADEILKGAFAYGFSQPSKIQQDAIKIIASGANIILQSRNGTGKTAAFIIGMLQKIINQSKNTYQSNCGSHNIGALCGKGVGEAKPGQTHSIEAIILSPTRDLALQTFGVFQGLAQFTSIKGYCAVGQEGSIAEDIKEVRKCNILFGTAGRVLHLIRELKQAFSTVHGIVVDEADRIVESGFSLPVQGICERLKAAKPQFVFVSATLPDEVQPFFQEYAPDAKAILVPQQELALERISQYYIPAGKDRFNRMCDVFGAVSISQAVVFANKKETVEEVGRNLQRHEFPAVVVHGALPQAERNKRLSDFFSGKSRILVSTDVCARGIDAVHVNLVVNYDAPHTAEEYLHRIGRGGRFGKTSTAITFVNPGESTRAQGLYSAFGRTLKEWK</sequence>
<feature type="domain" description="Helicase ATP-binding" evidence="10">
    <location>
        <begin position="36"/>
        <end position="236"/>
    </location>
</feature>
<keyword evidence="3 9" id="KW-0378">Hydrolase</keyword>